<keyword evidence="5" id="KW-1185">Reference proteome</keyword>
<dbReference type="PANTHER" id="PTHR39206">
    <property type="entry name" value="SLL8004 PROTEIN"/>
    <property type="match status" value="1"/>
</dbReference>
<organism evidence="4 5">
    <name type="scientific">Deminuibacter soli</name>
    <dbReference type="NCBI Taxonomy" id="2291815"/>
    <lineage>
        <taxon>Bacteria</taxon>
        <taxon>Pseudomonadati</taxon>
        <taxon>Bacteroidota</taxon>
        <taxon>Chitinophagia</taxon>
        <taxon>Chitinophagales</taxon>
        <taxon>Chitinophagaceae</taxon>
        <taxon>Deminuibacter</taxon>
    </lineage>
</organism>
<dbReference type="Proteomes" id="UP000261284">
    <property type="component" value="Unassembled WGS sequence"/>
</dbReference>
<dbReference type="SUPFAM" id="SSF52540">
    <property type="entry name" value="P-loop containing nucleoside triphosphate hydrolases"/>
    <property type="match status" value="1"/>
</dbReference>
<evidence type="ECO:0000256" key="1">
    <source>
        <dbReference type="ARBA" id="ARBA00022741"/>
    </source>
</evidence>
<sequence length="211" mass="23890">MPELHIITGSNGAGKSSIGAVYLPEHIQATCEVFNGDKLVEDKKKELYQSGMRAFKEARKIAHAHLETVWEELYSRHLQDNTNFAYEGHFTNEATWTIPRQFKEAGFEIHLVFLGLRDPDLSMLRVIDRSDNEGGHYVSRQEVEDNFYGNMEKLNKHYAMFDSVQIIDASESEHLPIATYQNGLLVNAIPAGLLPSWFTAYLPSLASQVTT</sequence>
<protein>
    <recommendedName>
        <fullName evidence="3">Zeta toxin domain-containing protein</fullName>
    </recommendedName>
</protein>
<dbReference type="AlphaFoldDB" id="A0A3E1NI83"/>
<dbReference type="OrthoDB" id="9791543at2"/>
<dbReference type="PANTHER" id="PTHR39206:SF1">
    <property type="entry name" value="SLL8004 PROTEIN"/>
    <property type="match status" value="1"/>
</dbReference>
<name>A0A3E1NI83_9BACT</name>
<keyword evidence="2" id="KW-0067">ATP-binding</keyword>
<dbReference type="RefSeq" id="WP_116847658.1">
    <property type="nucleotide sequence ID" value="NZ_QTJU01000004.1"/>
</dbReference>
<dbReference type="Pfam" id="PF06414">
    <property type="entry name" value="Zeta_toxin"/>
    <property type="match status" value="1"/>
</dbReference>
<dbReference type="Gene3D" id="3.40.50.300">
    <property type="entry name" value="P-loop containing nucleotide triphosphate hydrolases"/>
    <property type="match status" value="1"/>
</dbReference>
<dbReference type="EMBL" id="QTJU01000004">
    <property type="protein sequence ID" value="RFM27581.1"/>
    <property type="molecule type" value="Genomic_DNA"/>
</dbReference>
<dbReference type="InterPro" id="IPR010488">
    <property type="entry name" value="Zeta_toxin_domain"/>
</dbReference>
<dbReference type="InterPro" id="IPR027417">
    <property type="entry name" value="P-loop_NTPase"/>
</dbReference>
<evidence type="ECO:0000313" key="4">
    <source>
        <dbReference type="EMBL" id="RFM27581.1"/>
    </source>
</evidence>
<gene>
    <name evidence="4" type="ORF">DXN05_12740</name>
</gene>
<evidence type="ECO:0000259" key="3">
    <source>
        <dbReference type="Pfam" id="PF06414"/>
    </source>
</evidence>
<comment type="caution">
    <text evidence="4">The sequence shown here is derived from an EMBL/GenBank/DDBJ whole genome shotgun (WGS) entry which is preliminary data.</text>
</comment>
<dbReference type="GO" id="GO:0016301">
    <property type="term" value="F:kinase activity"/>
    <property type="evidence" value="ECO:0007669"/>
    <property type="project" value="InterPro"/>
</dbReference>
<keyword evidence="1" id="KW-0547">Nucleotide-binding</keyword>
<feature type="domain" description="Zeta toxin" evidence="3">
    <location>
        <begin position="2"/>
        <end position="171"/>
    </location>
</feature>
<accession>A0A3E1NI83</accession>
<proteinExistence type="predicted"/>
<evidence type="ECO:0000313" key="5">
    <source>
        <dbReference type="Proteomes" id="UP000261284"/>
    </source>
</evidence>
<dbReference type="GO" id="GO:0005524">
    <property type="term" value="F:ATP binding"/>
    <property type="evidence" value="ECO:0007669"/>
    <property type="project" value="UniProtKB-KW"/>
</dbReference>
<reference evidence="4 5" key="1">
    <citation type="submission" date="2018-08" db="EMBL/GenBank/DDBJ databases">
        <title>Chitinophagaceae sp. K23C18032701, a novel bacterium isolated from forest soil.</title>
        <authorList>
            <person name="Wang C."/>
        </authorList>
    </citation>
    <scope>NUCLEOTIDE SEQUENCE [LARGE SCALE GENOMIC DNA]</scope>
    <source>
        <strain evidence="4 5">K23C18032701</strain>
    </source>
</reference>
<evidence type="ECO:0000256" key="2">
    <source>
        <dbReference type="ARBA" id="ARBA00022840"/>
    </source>
</evidence>